<dbReference type="SUPFAM" id="SSF47413">
    <property type="entry name" value="lambda repressor-like DNA-binding domains"/>
    <property type="match status" value="1"/>
</dbReference>
<keyword evidence="4" id="KW-0804">Transcription</keyword>
<evidence type="ECO:0000259" key="5">
    <source>
        <dbReference type="PROSITE" id="PS50932"/>
    </source>
</evidence>
<organism evidence="6 7">
    <name type="scientific">Cryobacterium glucosi</name>
    <dbReference type="NCBI Taxonomy" id="1259175"/>
    <lineage>
        <taxon>Bacteria</taxon>
        <taxon>Bacillati</taxon>
        <taxon>Actinomycetota</taxon>
        <taxon>Actinomycetes</taxon>
        <taxon>Micrococcales</taxon>
        <taxon>Microbacteriaceae</taxon>
        <taxon>Cryobacterium</taxon>
    </lineage>
</organism>
<dbReference type="PANTHER" id="PTHR30146">
    <property type="entry name" value="LACI-RELATED TRANSCRIPTIONAL REPRESSOR"/>
    <property type="match status" value="1"/>
</dbReference>
<dbReference type="CDD" id="cd06288">
    <property type="entry name" value="PBP1_sucrose_transcription_regulator"/>
    <property type="match status" value="1"/>
</dbReference>
<dbReference type="SUPFAM" id="SSF53822">
    <property type="entry name" value="Periplasmic binding protein-like I"/>
    <property type="match status" value="1"/>
</dbReference>
<keyword evidence="3 6" id="KW-0238">DNA-binding</keyword>
<proteinExistence type="predicted"/>
<dbReference type="InterPro" id="IPR000843">
    <property type="entry name" value="HTH_LacI"/>
</dbReference>
<evidence type="ECO:0000256" key="3">
    <source>
        <dbReference type="ARBA" id="ARBA00023125"/>
    </source>
</evidence>
<keyword evidence="2" id="KW-0805">Transcription regulation</keyword>
<evidence type="ECO:0000256" key="1">
    <source>
        <dbReference type="ARBA" id="ARBA00022491"/>
    </source>
</evidence>
<name>A0ABY2IN92_9MICO</name>
<evidence type="ECO:0000256" key="2">
    <source>
        <dbReference type="ARBA" id="ARBA00023015"/>
    </source>
</evidence>
<comment type="caution">
    <text evidence="6">The sequence shown here is derived from an EMBL/GenBank/DDBJ whole genome shotgun (WGS) entry which is preliminary data.</text>
</comment>
<dbReference type="InterPro" id="IPR028082">
    <property type="entry name" value="Peripla_BP_I"/>
</dbReference>
<dbReference type="GO" id="GO:0003677">
    <property type="term" value="F:DNA binding"/>
    <property type="evidence" value="ECO:0007669"/>
    <property type="project" value="UniProtKB-KW"/>
</dbReference>
<sequence length="334" mass="35781">MVRRQVSMQDIARNAGVSRSTVSFVLNERTDISIPEETRARVREAARQLGYRPNVMAQSLAKESTNLIGLVTDIASSPFAGGIINGAQQAAWRLGKFLLIVSTEGDPARDEAALEMLLERRVEGLIYATQAHKVVALPSAAREVPTVLAHCVEESGEFPSVLPDEEQGGFTATRHLIEAGHQRIALINLDTAMPAARLREAGYRRALREARIEVDDRMITVGHATANGGFHAARTLLDGGEVPTALFCANDRMAMGAYDAIKEAGLHVPDDVSVVGFDNQEIIAAYLRPALTTVALPFERMGAAAVEVLSSVHGSAGCTPLLVPCPLVKRGSVA</sequence>
<dbReference type="RefSeq" id="WP_134447129.1">
    <property type="nucleotide sequence ID" value="NZ_SOFS01000026.1"/>
</dbReference>
<dbReference type="Pfam" id="PF00532">
    <property type="entry name" value="Peripla_BP_1"/>
    <property type="match status" value="1"/>
</dbReference>
<dbReference type="InterPro" id="IPR001761">
    <property type="entry name" value="Peripla_BP/Lac1_sug-bd_dom"/>
</dbReference>
<dbReference type="EMBL" id="SOFS01000026">
    <property type="protein sequence ID" value="TFC19141.1"/>
    <property type="molecule type" value="Genomic_DNA"/>
</dbReference>
<dbReference type="CDD" id="cd01392">
    <property type="entry name" value="HTH_LacI"/>
    <property type="match status" value="1"/>
</dbReference>
<dbReference type="Gene3D" id="1.10.260.40">
    <property type="entry name" value="lambda repressor-like DNA-binding domains"/>
    <property type="match status" value="1"/>
</dbReference>
<dbReference type="Pfam" id="PF00356">
    <property type="entry name" value="LacI"/>
    <property type="match status" value="1"/>
</dbReference>
<feature type="domain" description="HTH lacI-type" evidence="5">
    <location>
        <begin position="6"/>
        <end position="62"/>
    </location>
</feature>
<dbReference type="PANTHER" id="PTHR30146:SF148">
    <property type="entry name" value="HTH-TYPE TRANSCRIPTIONAL REPRESSOR PURR-RELATED"/>
    <property type="match status" value="1"/>
</dbReference>
<dbReference type="PROSITE" id="PS00356">
    <property type="entry name" value="HTH_LACI_1"/>
    <property type="match status" value="1"/>
</dbReference>
<evidence type="ECO:0000313" key="7">
    <source>
        <dbReference type="Proteomes" id="UP000297604"/>
    </source>
</evidence>
<evidence type="ECO:0000256" key="4">
    <source>
        <dbReference type="ARBA" id="ARBA00023163"/>
    </source>
</evidence>
<protein>
    <submittedName>
        <fullName evidence="6">LacI family DNA-binding transcriptional regulator</fullName>
    </submittedName>
</protein>
<keyword evidence="1" id="KW-0678">Repressor</keyword>
<reference evidence="6 7" key="1">
    <citation type="submission" date="2019-03" db="EMBL/GenBank/DDBJ databases">
        <title>Genomics of glacier-inhabiting Cryobacterium strains.</title>
        <authorList>
            <person name="Liu Q."/>
            <person name="Xin Y.-H."/>
        </authorList>
    </citation>
    <scope>NUCLEOTIDE SEQUENCE [LARGE SCALE GENOMIC DNA]</scope>
    <source>
        <strain evidence="6 7">MDB1-5</strain>
    </source>
</reference>
<accession>A0ABY2IN92</accession>
<dbReference type="SMART" id="SM00354">
    <property type="entry name" value="HTH_LACI"/>
    <property type="match status" value="1"/>
</dbReference>
<dbReference type="Gene3D" id="3.40.50.2300">
    <property type="match status" value="2"/>
</dbReference>
<dbReference type="InterPro" id="IPR010982">
    <property type="entry name" value="Lambda_DNA-bd_dom_sf"/>
</dbReference>
<evidence type="ECO:0000313" key="6">
    <source>
        <dbReference type="EMBL" id="TFC19141.1"/>
    </source>
</evidence>
<dbReference type="Proteomes" id="UP000297604">
    <property type="component" value="Unassembled WGS sequence"/>
</dbReference>
<gene>
    <name evidence="6" type="ORF">E3O46_12870</name>
</gene>
<keyword evidence="7" id="KW-1185">Reference proteome</keyword>
<dbReference type="PROSITE" id="PS50932">
    <property type="entry name" value="HTH_LACI_2"/>
    <property type="match status" value="1"/>
</dbReference>